<keyword evidence="13" id="KW-0460">Magnesium</keyword>
<dbReference type="EMBL" id="WHUG01000018">
    <property type="protein sequence ID" value="MQA42176.1"/>
    <property type="molecule type" value="Genomic_DNA"/>
</dbReference>
<dbReference type="CDD" id="cd00377">
    <property type="entry name" value="ICL_PEPM"/>
    <property type="match status" value="1"/>
</dbReference>
<comment type="similarity">
    <text evidence="2">Belongs to the isocitrate lyase/PEP mutase superfamily. Isocitrate lyase family.</text>
</comment>
<dbReference type="InterPro" id="IPR040442">
    <property type="entry name" value="Pyrv_kinase-like_dom_sf"/>
</dbReference>
<keyword evidence="13" id="KW-0479">Metal-binding</keyword>
<evidence type="ECO:0000313" key="15">
    <source>
        <dbReference type="Proteomes" id="UP000440498"/>
    </source>
</evidence>
<dbReference type="GO" id="GO:0006097">
    <property type="term" value="P:glyoxylate cycle"/>
    <property type="evidence" value="ECO:0007669"/>
    <property type="project" value="UniProtKB-KW"/>
</dbReference>
<dbReference type="EC" id="4.1.3.1" evidence="3 10"/>
<comment type="caution">
    <text evidence="14">The sequence shown here is derived from an EMBL/GenBank/DDBJ whole genome shotgun (WGS) entry which is preliminary data.</text>
</comment>
<proteinExistence type="inferred from homology"/>
<evidence type="ECO:0000256" key="10">
    <source>
        <dbReference type="NCBIfam" id="TIGR01346"/>
    </source>
</evidence>
<feature type="binding site" evidence="12">
    <location>
        <position position="225"/>
    </location>
    <ligand>
        <name>substrate</name>
    </ligand>
</feature>
<dbReference type="FunFam" id="3.20.20.60:FF:000005">
    <property type="entry name" value="Isocitrate lyase"/>
    <property type="match status" value="1"/>
</dbReference>
<evidence type="ECO:0000256" key="6">
    <source>
        <dbReference type="ARBA" id="ARBA00022532"/>
    </source>
</evidence>
<evidence type="ECO:0000256" key="3">
    <source>
        <dbReference type="ARBA" id="ARBA00012909"/>
    </source>
</evidence>
<keyword evidence="5" id="KW-0329">Glyoxylate bypass</keyword>
<dbReference type="RefSeq" id="WP_152841311.1">
    <property type="nucleotide sequence ID" value="NZ_WHUG01000018.1"/>
</dbReference>
<feature type="binding site" evidence="12">
    <location>
        <begin position="310"/>
        <end position="314"/>
    </location>
    <ligand>
        <name>substrate</name>
    </ligand>
</feature>
<keyword evidence="6" id="KW-0816">Tricarboxylic acid cycle</keyword>
<dbReference type="InterPro" id="IPR015813">
    <property type="entry name" value="Pyrv/PenolPyrv_kinase-like_dom"/>
</dbReference>
<dbReference type="InterPro" id="IPR006254">
    <property type="entry name" value="Isocitrate_lyase"/>
</dbReference>
<evidence type="ECO:0000256" key="4">
    <source>
        <dbReference type="ARBA" id="ARBA00017446"/>
    </source>
</evidence>
<evidence type="ECO:0000256" key="11">
    <source>
        <dbReference type="PIRSR" id="PIRSR001362-1"/>
    </source>
</evidence>
<evidence type="ECO:0000256" key="12">
    <source>
        <dbReference type="PIRSR" id="PIRSR001362-2"/>
    </source>
</evidence>
<dbReference type="PANTHER" id="PTHR21631:SF3">
    <property type="entry name" value="BIFUNCTIONAL GLYOXYLATE CYCLE PROTEIN"/>
    <property type="match status" value="1"/>
</dbReference>
<comment type="catalytic activity">
    <reaction evidence="8">
        <text>D-threo-isocitrate = glyoxylate + succinate</text>
        <dbReference type="Rhea" id="RHEA:13245"/>
        <dbReference type="ChEBI" id="CHEBI:15562"/>
        <dbReference type="ChEBI" id="CHEBI:30031"/>
        <dbReference type="ChEBI" id="CHEBI:36655"/>
        <dbReference type="EC" id="4.1.3.1"/>
    </reaction>
</comment>
<dbReference type="PIRSF" id="PIRSF001362">
    <property type="entry name" value="Isocit_lyase"/>
    <property type="match status" value="1"/>
</dbReference>
<feature type="binding site" evidence="12">
    <location>
        <position position="344"/>
    </location>
    <ligand>
        <name>substrate</name>
    </ligand>
</feature>
<feature type="active site" description="Proton acceptor" evidence="11">
    <location>
        <position position="188"/>
    </location>
</feature>
<gene>
    <name evidence="14" type="primary">aceA</name>
    <name evidence="14" type="ORF">GEV02_28950</name>
</gene>
<evidence type="ECO:0000313" key="14">
    <source>
        <dbReference type="EMBL" id="MQA42176.1"/>
    </source>
</evidence>
<dbReference type="PANTHER" id="PTHR21631">
    <property type="entry name" value="ISOCITRATE LYASE/MALATE SYNTHASE"/>
    <property type="match status" value="1"/>
</dbReference>
<sequence length="431" mass="47274">MTTREEQIAALQKDWDTNPRWQGVTRSYTAADVVRLRGSLQIEHTLAKRGADKLWKLLNNEPFVNALGALTGNQAMQQVKAGLKAIYLSGWQVAGDANLAGEMYPDQSLYPANSVPMVVQRINNTFQRADQIQWSEGKDDIDFFAPIVADAEAGFGGVLNAYELMKSMIAAGAAGVHFEDQLASVKKCGHMGGKVLVPTREAVEKLTAARLAADVMGTSTLVIARTDAEAADLLTSDVDDNDSPFCTGERTVEGFYKVRPGLEQAIARALAYAPYADLVWCETGKPDLAFAKQFADAVHARFPGKMLAYNCSPSFNWKKNLDDATIARFQKELGAMGYKFQFITLAGFHALNYGMFNLAHGYVRRQMSAFVELQEAEFAAAERGFTAVKHQREVGTGYFDAVTQCIQNGQSSTTALHGSTEDEQFFDRKVA</sequence>
<comment type="function">
    <text evidence="9">Involved in the metabolic adaptation in response to environmental changes. Catalyzes the reversible formation of succinate and glyoxylate from isocitrate, a key step of the glyoxylate cycle, which operates as an anaplerotic route for replenishing the tricarboxylic acid cycle during growth on fatty acid substrates.</text>
</comment>
<dbReference type="Gene3D" id="3.20.20.60">
    <property type="entry name" value="Phosphoenolpyruvate-binding domains"/>
    <property type="match status" value="1"/>
</dbReference>
<reference evidence="14 15" key="1">
    <citation type="submission" date="2019-10" db="EMBL/GenBank/DDBJ databases">
        <title>Two novel species isolated from a subtropical stream in China.</title>
        <authorList>
            <person name="Lu H."/>
        </authorList>
    </citation>
    <scope>NUCLEOTIDE SEQUENCE [LARGE SCALE GENOMIC DNA]</scope>
    <source>
        <strain evidence="14 15">FT29W</strain>
    </source>
</reference>
<dbReference type="PROSITE" id="PS00161">
    <property type="entry name" value="ISOCITRATE_LYASE"/>
    <property type="match status" value="1"/>
</dbReference>
<keyword evidence="7 14" id="KW-0456">Lyase</keyword>
<evidence type="ECO:0000256" key="7">
    <source>
        <dbReference type="ARBA" id="ARBA00023239"/>
    </source>
</evidence>
<comment type="pathway">
    <text evidence="1">Carbohydrate metabolism; glyoxylate cycle; (S)-malate from isocitrate: step 1/2.</text>
</comment>
<dbReference type="NCBIfam" id="NF011645">
    <property type="entry name" value="PRK15063.1"/>
    <property type="match status" value="1"/>
</dbReference>
<dbReference type="Pfam" id="PF00463">
    <property type="entry name" value="ICL"/>
    <property type="match status" value="2"/>
</dbReference>
<keyword evidence="15" id="KW-1185">Reference proteome</keyword>
<protein>
    <recommendedName>
        <fullName evidence="4 10">Isocitrate lyase</fullName>
        <ecNumber evidence="3 10">4.1.3.1</ecNumber>
    </recommendedName>
</protein>
<evidence type="ECO:0000256" key="5">
    <source>
        <dbReference type="ARBA" id="ARBA00022435"/>
    </source>
</evidence>
<comment type="cofactor">
    <cofactor evidence="13">
        <name>Mg(2+)</name>
        <dbReference type="ChEBI" id="CHEBI:18420"/>
    </cofactor>
    <text evidence="13">Can also use Mn(2+) ion.</text>
</comment>
<dbReference type="NCBIfam" id="TIGR01346">
    <property type="entry name" value="isocit_lyase"/>
    <property type="match status" value="1"/>
</dbReference>
<name>A0A6A7NAT2_9BURK</name>
<evidence type="ECO:0000256" key="9">
    <source>
        <dbReference type="ARBA" id="ARBA00053855"/>
    </source>
</evidence>
<evidence type="ECO:0000256" key="13">
    <source>
        <dbReference type="PIRSR" id="PIRSR001362-3"/>
    </source>
</evidence>
<dbReference type="InterPro" id="IPR018523">
    <property type="entry name" value="Isocitrate_lyase_ph_CS"/>
</dbReference>
<dbReference type="InterPro" id="IPR039556">
    <property type="entry name" value="ICL/PEPM"/>
</dbReference>
<accession>A0A6A7NAT2</accession>
<organism evidence="14 15">
    <name type="scientific">Rugamonas aquatica</name>
    <dbReference type="NCBI Taxonomy" id="2743357"/>
    <lineage>
        <taxon>Bacteria</taxon>
        <taxon>Pseudomonadati</taxon>
        <taxon>Pseudomonadota</taxon>
        <taxon>Betaproteobacteria</taxon>
        <taxon>Burkholderiales</taxon>
        <taxon>Oxalobacteraceae</taxon>
        <taxon>Telluria group</taxon>
        <taxon>Rugamonas</taxon>
    </lineage>
</organism>
<feature type="binding site" evidence="12">
    <location>
        <begin position="189"/>
        <end position="190"/>
    </location>
    <ligand>
        <name>substrate</name>
    </ligand>
</feature>
<dbReference type="Proteomes" id="UP000440498">
    <property type="component" value="Unassembled WGS sequence"/>
</dbReference>
<dbReference type="AlphaFoldDB" id="A0A6A7NAT2"/>
<evidence type="ECO:0000256" key="2">
    <source>
        <dbReference type="ARBA" id="ARBA00005704"/>
    </source>
</evidence>
<dbReference type="GO" id="GO:0046872">
    <property type="term" value="F:metal ion binding"/>
    <property type="evidence" value="ECO:0007669"/>
    <property type="project" value="UniProtKB-KW"/>
</dbReference>
<feature type="binding site" evidence="13">
    <location>
        <position position="150"/>
    </location>
    <ligand>
        <name>Mg(2+)</name>
        <dbReference type="ChEBI" id="CHEBI:18420"/>
    </ligand>
</feature>
<dbReference type="SUPFAM" id="SSF51621">
    <property type="entry name" value="Phosphoenolpyruvate/pyruvate domain"/>
    <property type="match status" value="1"/>
</dbReference>
<evidence type="ECO:0000256" key="1">
    <source>
        <dbReference type="ARBA" id="ARBA00004793"/>
    </source>
</evidence>
<dbReference type="GO" id="GO:0004451">
    <property type="term" value="F:isocitrate lyase activity"/>
    <property type="evidence" value="ECO:0007669"/>
    <property type="project" value="UniProtKB-UniRule"/>
</dbReference>
<dbReference type="GO" id="GO:0006099">
    <property type="term" value="P:tricarboxylic acid cycle"/>
    <property type="evidence" value="ECO:0007669"/>
    <property type="project" value="UniProtKB-UniRule"/>
</dbReference>
<feature type="binding site" evidence="12">
    <location>
        <begin position="89"/>
        <end position="91"/>
    </location>
    <ligand>
        <name>substrate</name>
    </ligand>
</feature>
<evidence type="ECO:0000256" key="8">
    <source>
        <dbReference type="ARBA" id="ARBA00023531"/>
    </source>
</evidence>